<evidence type="ECO:0000256" key="5">
    <source>
        <dbReference type="ARBA" id="ARBA00022617"/>
    </source>
</evidence>
<protein>
    <submittedName>
        <fullName evidence="14">Cytochrome b/b6 domain-containing protein</fullName>
    </submittedName>
</protein>
<organism evidence="14 15">
    <name type="scientific">Gilvimarinus japonicus</name>
    <dbReference type="NCBI Taxonomy" id="1796469"/>
    <lineage>
        <taxon>Bacteria</taxon>
        <taxon>Pseudomonadati</taxon>
        <taxon>Pseudomonadota</taxon>
        <taxon>Gammaproteobacteria</taxon>
        <taxon>Cellvibrionales</taxon>
        <taxon>Cellvibrionaceae</taxon>
        <taxon>Gilvimarinus</taxon>
    </lineage>
</organism>
<evidence type="ECO:0000313" key="14">
    <source>
        <dbReference type="EMBL" id="MFC3153693.1"/>
    </source>
</evidence>
<feature type="transmembrane region" description="Helical" evidence="12">
    <location>
        <begin position="191"/>
        <end position="216"/>
    </location>
</feature>
<comment type="subcellular location">
    <subcellularLocation>
        <location evidence="1">Cell membrane</location>
        <topology evidence="1">Multi-pass membrane protein</topology>
    </subcellularLocation>
</comment>
<feature type="transmembrane region" description="Helical" evidence="12">
    <location>
        <begin position="20"/>
        <end position="40"/>
    </location>
</feature>
<dbReference type="PRINTS" id="PR00161">
    <property type="entry name" value="NIHGNASECYTB"/>
</dbReference>
<evidence type="ECO:0000256" key="7">
    <source>
        <dbReference type="ARBA" id="ARBA00022723"/>
    </source>
</evidence>
<keyword evidence="8" id="KW-0249">Electron transport</keyword>
<proteinExistence type="inferred from homology"/>
<evidence type="ECO:0000256" key="2">
    <source>
        <dbReference type="ARBA" id="ARBA00008622"/>
    </source>
</evidence>
<dbReference type="PANTHER" id="PTHR30485:SF1">
    <property type="entry name" value="CYTOCHROME YDHU-RELATED"/>
    <property type="match status" value="1"/>
</dbReference>
<comment type="caution">
    <text evidence="14">The sequence shown here is derived from an EMBL/GenBank/DDBJ whole genome shotgun (WGS) entry which is preliminary data.</text>
</comment>
<accession>A0ABV7HIJ2</accession>
<keyword evidence="15" id="KW-1185">Reference proteome</keyword>
<keyword evidence="5" id="KW-0349">Heme</keyword>
<dbReference type="Pfam" id="PF01292">
    <property type="entry name" value="Ni_hydr_CYTB"/>
    <property type="match status" value="1"/>
</dbReference>
<evidence type="ECO:0000313" key="15">
    <source>
        <dbReference type="Proteomes" id="UP001595548"/>
    </source>
</evidence>
<dbReference type="EMBL" id="JBHRTL010000001">
    <property type="protein sequence ID" value="MFC3153693.1"/>
    <property type="molecule type" value="Genomic_DNA"/>
</dbReference>
<evidence type="ECO:0000256" key="4">
    <source>
        <dbReference type="ARBA" id="ARBA00022475"/>
    </source>
</evidence>
<feature type="transmembrane region" description="Helical" evidence="12">
    <location>
        <begin position="82"/>
        <end position="100"/>
    </location>
</feature>
<keyword evidence="3" id="KW-0813">Transport</keyword>
<evidence type="ECO:0000256" key="9">
    <source>
        <dbReference type="ARBA" id="ARBA00022989"/>
    </source>
</evidence>
<name>A0ABV7HIJ2_9GAMM</name>
<keyword evidence="6 12" id="KW-0812">Transmembrane</keyword>
<evidence type="ECO:0000256" key="1">
    <source>
        <dbReference type="ARBA" id="ARBA00004651"/>
    </source>
</evidence>
<keyword evidence="10" id="KW-0408">Iron</keyword>
<dbReference type="InterPro" id="IPR016174">
    <property type="entry name" value="Di-haem_cyt_TM"/>
</dbReference>
<evidence type="ECO:0000256" key="8">
    <source>
        <dbReference type="ARBA" id="ARBA00022982"/>
    </source>
</evidence>
<evidence type="ECO:0000256" key="12">
    <source>
        <dbReference type="SAM" id="Phobius"/>
    </source>
</evidence>
<dbReference type="Proteomes" id="UP001595548">
    <property type="component" value="Unassembled WGS sequence"/>
</dbReference>
<sequence length="244" mass="27732">MSRTHATTYSFYRHRLPVRITHWVNALCLLILLMSGMQIFNAHPALYWGSASDFDSPWLALGRFPGWLTIPSWQSLATGRQWHFFFAWALVFNAALYLIWSACTGHLRDLTPTRADWRGFGRSVIDHIKLRHPKGEAAKRYNILQKLAYLIVIFGLGGLMVVTGLCMSPRMNTVMHGVLELLGGRQSARSLHFLAAGGLVLFVVVHLFEVAITGLWNNLRSMITGRYRYHANGTEQTKPEARHE</sequence>
<comment type="similarity">
    <text evidence="2">Belongs to the HupC/HyaC/HydC family.</text>
</comment>
<keyword evidence="9 12" id="KW-1133">Transmembrane helix</keyword>
<dbReference type="PANTHER" id="PTHR30485">
    <property type="entry name" value="NI/FE-HYDROGENASE 1 B-TYPE CYTOCHROME SUBUNIT"/>
    <property type="match status" value="1"/>
</dbReference>
<feature type="domain" description="Cytochrome b561 bacterial/Ni-hydrogenase" evidence="13">
    <location>
        <begin position="13"/>
        <end position="225"/>
    </location>
</feature>
<reference evidence="15" key="1">
    <citation type="journal article" date="2019" name="Int. J. Syst. Evol. Microbiol.">
        <title>The Global Catalogue of Microorganisms (GCM) 10K type strain sequencing project: providing services to taxonomists for standard genome sequencing and annotation.</title>
        <authorList>
            <consortium name="The Broad Institute Genomics Platform"/>
            <consortium name="The Broad Institute Genome Sequencing Center for Infectious Disease"/>
            <person name="Wu L."/>
            <person name="Ma J."/>
        </authorList>
    </citation>
    <scope>NUCLEOTIDE SEQUENCE [LARGE SCALE GENOMIC DNA]</scope>
    <source>
        <strain evidence="15">KCTC 52141</strain>
    </source>
</reference>
<evidence type="ECO:0000256" key="10">
    <source>
        <dbReference type="ARBA" id="ARBA00023004"/>
    </source>
</evidence>
<dbReference type="RefSeq" id="WP_382413582.1">
    <property type="nucleotide sequence ID" value="NZ_AP031500.1"/>
</dbReference>
<feature type="transmembrane region" description="Helical" evidence="12">
    <location>
        <begin position="147"/>
        <end position="171"/>
    </location>
</feature>
<dbReference type="InterPro" id="IPR011577">
    <property type="entry name" value="Cyt_b561_bac/Ni-Hgenase"/>
</dbReference>
<keyword evidence="11 12" id="KW-0472">Membrane</keyword>
<keyword evidence="4" id="KW-1003">Cell membrane</keyword>
<dbReference type="Gene3D" id="1.20.950.20">
    <property type="entry name" value="Transmembrane di-heme cytochromes, Chain C"/>
    <property type="match status" value="1"/>
</dbReference>
<evidence type="ECO:0000259" key="13">
    <source>
        <dbReference type="Pfam" id="PF01292"/>
    </source>
</evidence>
<keyword evidence="7" id="KW-0479">Metal-binding</keyword>
<gene>
    <name evidence="14" type="ORF">ACFOEB_00630</name>
</gene>
<evidence type="ECO:0000256" key="11">
    <source>
        <dbReference type="ARBA" id="ARBA00023136"/>
    </source>
</evidence>
<evidence type="ECO:0000256" key="3">
    <source>
        <dbReference type="ARBA" id="ARBA00022448"/>
    </source>
</evidence>
<evidence type="ECO:0000256" key="6">
    <source>
        <dbReference type="ARBA" id="ARBA00022692"/>
    </source>
</evidence>
<dbReference type="InterPro" id="IPR051542">
    <property type="entry name" value="Hydrogenase_cytochrome"/>
</dbReference>
<dbReference type="InterPro" id="IPR000516">
    <property type="entry name" value="Ni-dep_Hydgase_cyt-B"/>
</dbReference>
<dbReference type="SUPFAM" id="SSF81342">
    <property type="entry name" value="Transmembrane di-heme cytochromes"/>
    <property type="match status" value="1"/>
</dbReference>